<reference evidence="4 5" key="1">
    <citation type="journal article" date="2013" name="Int. J. Syst. Evol. Microbiol.">
        <title>Ilumatobacter nonamiense sp. nov. and Ilumatobacter coccineum sp. nov., isolated from seashore sand.</title>
        <authorList>
            <person name="Matsumoto A."/>
            <person name="Kasai H."/>
            <person name="Matsuo Y."/>
            <person name="Shizuri Y."/>
            <person name="Ichikawa N."/>
            <person name="Fujita N."/>
            <person name="Omura S."/>
            <person name="Takahashi Y."/>
        </authorList>
    </citation>
    <scope>NUCLEOTIDE SEQUENCE [LARGE SCALE GENOMIC DNA]</scope>
    <source>
        <strain evidence="5">NBRC 103263 / KCTC 29153 / YM16-304</strain>
    </source>
</reference>
<feature type="region of interest" description="Disordered" evidence="3">
    <location>
        <begin position="1"/>
        <end position="21"/>
    </location>
</feature>
<comment type="similarity">
    <text evidence="1 2">Belongs to the cytochrome P450 family.</text>
</comment>
<dbReference type="Gene3D" id="1.10.630.10">
    <property type="entry name" value="Cytochrome P450"/>
    <property type="match status" value="1"/>
</dbReference>
<dbReference type="GO" id="GO:0016705">
    <property type="term" value="F:oxidoreductase activity, acting on paired donors, with incorporation or reduction of molecular oxygen"/>
    <property type="evidence" value="ECO:0007669"/>
    <property type="project" value="InterPro"/>
</dbReference>
<dbReference type="PRINTS" id="PR00359">
    <property type="entry name" value="BP450"/>
</dbReference>
<dbReference type="Pfam" id="PF00067">
    <property type="entry name" value="p450"/>
    <property type="match status" value="1"/>
</dbReference>
<evidence type="ECO:0000256" key="2">
    <source>
        <dbReference type="RuleBase" id="RU000461"/>
    </source>
</evidence>
<evidence type="ECO:0000256" key="1">
    <source>
        <dbReference type="ARBA" id="ARBA00010617"/>
    </source>
</evidence>
<dbReference type="KEGG" id="aym:YM304_01900"/>
<dbReference type="PANTHER" id="PTHR46696:SF3">
    <property type="entry name" value="PULCHERRIMINIC ACID SYNTHASE"/>
    <property type="match status" value="1"/>
</dbReference>
<keyword evidence="2" id="KW-0479">Metal-binding</keyword>
<dbReference type="InterPro" id="IPR001128">
    <property type="entry name" value="Cyt_P450"/>
</dbReference>
<name>A0A6C7DUB9_ILUCY</name>
<evidence type="ECO:0000256" key="3">
    <source>
        <dbReference type="SAM" id="MobiDB-lite"/>
    </source>
</evidence>
<proteinExistence type="inferred from homology"/>
<evidence type="ECO:0000313" key="4">
    <source>
        <dbReference type="EMBL" id="BAN00504.1"/>
    </source>
</evidence>
<dbReference type="InterPro" id="IPR017972">
    <property type="entry name" value="Cyt_P450_CS"/>
</dbReference>
<keyword evidence="5" id="KW-1185">Reference proteome</keyword>
<keyword evidence="2" id="KW-0503">Monooxygenase</keyword>
<dbReference type="AlphaFoldDB" id="A0A6C7DUB9"/>
<protein>
    <submittedName>
        <fullName evidence="4">Putative cytochrome P450</fullName>
    </submittedName>
</protein>
<organism evidence="4 5">
    <name type="scientific">Ilumatobacter coccineus (strain NBRC 103263 / KCTC 29153 / YM16-304)</name>
    <dbReference type="NCBI Taxonomy" id="1313172"/>
    <lineage>
        <taxon>Bacteria</taxon>
        <taxon>Bacillati</taxon>
        <taxon>Actinomycetota</taxon>
        <taxon>Acidimicrobiia</taxon>
        <taxon>Acidimicrobiales</taxon>
        <taxon>Ilumatobacteraceae</taxon>
        <taxon>Ilumatobacter</taxon>
    </lineage>
</organism>
<dbReference type="GO" id="GO:0004497">
    <property type="term" value="F:monooxygenase activity"/>
    <property type="evidence" value="ECO:0007669"/>
    <property type="project" value="UniProtKB-KW"/>
</dbReference>
<evidence type="ECO:0000313" key="5">
    <source>
        <dbReference type="Proteomes" id="UP000011863"/>
    </source>
</evidence>
<keyword evidence="2" id="KW-0408">Iron</keyword>
<dbReference type="GO" id="GO:0020037">
    <property type="term" value="F:heme binding"/>
    <property type="evidence" value="ECO:0007669"/>
    <property type="project" value="InterPro"/>
</dbReference>
<keyword evidence="2" id="KW-0349">Heme</keyword>
<dbReference type="PROSITE" id="PS00086">
    <property type="entry name" value="CYTOCHROME_P450"/>
    <property type="match status" value="1"/>
</dbReference>
<dbReference type="InterPro" id="IPR002397">
    <property type="entry name" value="Cyt_P450_B"/>
</dbReference>
<gene>
    <name evidence="4" type="ORF">YM304_01900</name>
</gene>
<sequence>MPIGQAVDMGTSPDGTPLIDPRIFDSREFQRNPYPYYRIMRDHHPVFHDRLHNCYYVTRYADITAGYFDEIGFNTIPKGSSSGVLGNTQLELSGLEHRRRRNIYGRHLVGAALTKRLHALRDIADELIAEWWDPDHPKNAPGEHGSRIEIDHESGTALIELGRCFANEFPISVVAQVLGIPQDMREQFTWWYDAMMSGLGGSDTHHDGLVARDDLEQYLESLVEERRTTPTFLYDEAGNEICMDIISELCHSKIDGDVMSTEEITSFAALVVGGGGETTRGAIMNLWYLLLQHPDQFEQVRADPSIWNAAFHEMLRHSTSIGGQPRHNTFDIELHGVTIPAGSLINMVDVSANHDDRIFADPERFDIFRTDLYSEKILRSGHDGGGPDGDGRYSHMAFGVGPHLCPGAWISHQEAAIGSELLAPVLRNVRIETDRMPKNPTADVDGIELAPIGLGAIRELWLRFDTSAVGMQNAGDTTARPAHE</sequence>
<dbReference type="GO" id="GO:0005506">
    <property type="term" value="F:iron ion binding"/>
    <property type="evidence" value="ECO:0007669"/>
    <property type="project" value="InterPro"/>
</dbReference>
<dbReference type="Proteomes" id="UP000011863">
    <property type="component" value="Chromosome"/>
</dbReference>
<keyword evidence="2" id="KW-0560">Oxidoreductase</keyword>
<dbReference type="PANTHER" id="PTHR46696">
    <property type="entry name" value="P450, PUTATIVE (EUROFUNG)-RELATED"/>
    <property type="match status" value="1"/>
</dbReference>
<dbReference type="SUPFAM" id="SSF48264">
    <property type="entry name" value="Cytochrome P450"/>
    <property type="match status" value="1"/>
</dbReference>
<accession>A0A6C7DUB9</accession>
<dbReference type="EMBL" id="AP012057">
    <property type="protein sequence ID" value="BAN00504.1"/>
    <property type="molecule type" value="Genomic_DNA"/>
</dbReference>
<dbReference type="InterPro" id="IPR036396">
    <property type="entry name" value="Cyt_P450_sf"/>
</dbReference>